<reference evidence="9" key="2">
    <citation type="journal article" date="2023" name="IMA Fungus">
        <title>Comparative genomic study of the Penicillium genus elucidates a diverse pangenome and 15 lateral gene transfer events.</title>
        <authorList>
            <person name="Petersen C."/>
            <person name="Sorensen T."/>
            <person name="Nielsen M.R."/>
            <person name="Sondergaard T.E."/>
            <person name="Sorensen J.L."/>
            <person name="Fitzpatrick D.A."/>
            <person name="Frisvad J.C."/>
            <person name="Nielsen K.L."/>
        </authorList>
    </citation>
    <scope>NUCLEOTIDE SEQUENCE</scope>
    <source>
        <strain evidence="9">IBT 26290</strain>
    </source>
</reference>
<dbReference type="InterPro" id="IPR050072">
    <property type="entry name" value="Peptidase_M20A"/>
</dbReference>
<organism evidence="9 10">
    <name type="scientific">Penicillium canariense</name>
    <dbReference type="NCBI Taxonomy" id="189055"/>
    <lineage>
        <taxon>Eukaryota</taxon>
        <taxon>Fungi</taxon>
        <taxon>Dikarya</taxon>
        <taxon>Ascomycota</taxon>
        <taxon>Pezizomycotina</taxon>
        <taxon>Eurotiomycetes</taxon>
        <taxon>Eurotiomycetidae</taxon>
        <taxon>Eurotiales</taxon>
        <taxon>Aspergillaceae</taxon>
        <taxon>Penicillium</taxon>
    </lineage>
</organism>
<dbReference type="GO" id="GO:0004180">
    <property type="term" value="F:carboxypeptidase activity"/>
    <property type="evidence" value="ECO:0007669"/>
    <property type="project" value="UniProtKB-KW"/>
</dbReference>
<dbReference type="OrthoDB" id="3064516at2759"/>
<keyword evidence="4" id="KW-0479">Metal-binding</keyword>
<evidence type="ECO:0000313" key="9">
    <source>
        <dbReference type="EMBL" id="KAJ5157507.1"/>
    </source>
</evidence>
<accession>A0A9W9HW59</accession>
<dbReference type="CDD" id="cd05652">
    <property type="entry name" value="M20_ArgE_DapE-like_fungal"/>
    <property type="match status" value="1"/>
</dbReference>
<dbReference type="Gene3D" id="3.30.70.360">
    <property type="match status" value="1"/>
</dbReference>
<reference evidence="9" key="1">
    <citation type="submission" date="2022-11" db="EMBL/GenBank/DDBJ databases">
        <authorList>
            <person name="Petersen C."/>
        </authorList>
    </citation>
    <scope>NUCLEOTIDE SEQUENCE</scope>
    <source>
        <strain evidence="9">IBT 26290</strain>
    </source>
</reference>
<dbReference type="Gene3D" id="3.40.630.10">
    <property type="entry name" value="Zn peptidases"/>
    <property type="match status" value="1"/>
</dbReference>
<dbReference type="AlphaFoldDB" id="A0A9W9HW59"/>
<feature type="chain" id="PRO_5040851531" evidence="7">
    <location>
        <begin position="19"/>
        <end position="449"/>
    </location>
</feature>
<dbReference type="SUPFAM" id="SSF53187">
    <property type="entry name" value="Zn-dependent exopeptidases"/>
    <property type="match status" value="1"/>
</dbReference>
<dbReference type="SUPFAM" id="SSF55031">
    <property type="entry name" value="Bacterial exopeptidase dimerisation domain"/>
    <property type="match status" value="1"/>
</dbReference>
<evidence type="ECO:0000259" key="8">
    <source>
        <dbReference type="Pfam" id="PF07687"/>
    </source>
</evidence>
<evidence type="ECO:0000256" key="4">
    <source>
        <dbReference type="ARBA" id="ARBA00022723"/>
    </source>
</evidence>
<proteinExistence type="inferred from homology"/>
<comment type="caution">
    <text evidence="9">The sequence shown here is derived from an EMBL/GenBank/DDBJ whole genome shotgun (WGS) entry which is preliminary data.</text>
</comment>
<dbReference type="RefSeq" id="XP_056540496.1">
    <property type="nucleotide sequence ID" value="XM_056690731.1"/>
</dbReference>
<keyword evidence="5" id="KW-0378">Hydrolase</keyword>
<protein>
    <submittedName>
        <fullName evidence="9">Carboxypeptidase</fullName>
    </submittedName>
</protein>
<keyword evidence="3" id="KW-0645">Protease</keyword>
<evidence type="ECO:0000256" key="5">
    <source>
        <dbReference type="ARBA" id="ARBA00022801"/>
    </source>
</evidence>
<evidence type="ECO:0000313" key="10">
    <source>
        <dbReference type="Proteomes" id="UP001149163"/>
    </source>
</evidence>
<evidence type="ECO:0000256" key="2">
    <source>
        <dbReference type="ARBA" id="ARBA00006247"/>
    </source>
</evidence>
<dbReference type="Pfam" id="PF01546">
    <property type="entry name" value="Peptidase_M20"/>
    <property type="match status" value="1"/>
</dbReference>
<sequence>MKLTWYLAAATAVAVTNASPHPAFAQQHPLGGLQSVTQGSSDVLEQSGLDKVISRDPLLSFHRDLVNIESISGNEHDVGVFVAEFLEAKNFTVTKQEVAPVKRKDGDDKETPKTRYNIYAYPSSLQESPSILITSHIDTVPPFIPYSAREPESQNLRSDSKNLVLAGRGSVDAKGSVAAQVFAVLETLDENPDAKLGLLFVVGEEIGGDGMKTFSESELNANSAYHTVIFGEPTEAKLVSGHKGMLGFEVLAHGKAAHSGYPWLGKSAISGILPALTRVDQLGSIPVSEGGLPSSPKYGPTTLNIGTIRAGVATNVVPASARADVAVRLAAGTPDEAREIIRRAVQDATRDVDAEVEVDFSTHNESYSPQDLDTDVDGFDVIPVNYGTDVPNLKVRSGVKRYLYGPGSIFVAHGDNEALTVRDVKDAVQGFKKLIDAGLQREQNGQTAA</sequence>
<dbReference type="InterPro" id="IPR001261">
    <property type="entry name" value="ArgE/DapE_CS"/>
</dbReference>
<evidence type="ECO:0000256" key="3">
    <source>
        <dbReference type="ARBA" id="ARBA00022670"/>
    </source>
</evidence>
<feature type="domain" description="Peptidase M20 dimerisation" evidence="8">
    <location>
        <begin position="241"/>
        <end position="348"/>
    </location>
</feature>
<dbReference type="GO" id="GO:0006508">
    <property type="term" value="P:proteolysis"/>
    <property type="evidence" value="ECO:0007669"/>
    <property type="project" value="UniProtKB-KW"/>
</dbReference>
<gene>
    <name evidence="9" type="ORF">N7482_008607</name>
</gene>
<evidence type="ECO:0000256" key="7">
    <source>
        <dbReference type="SAM" id="SignalP"/>
    </source>
</evidence>
<dbReference type="PROSITE" id="PS00759">
    <property type="entry name" value="ARGE_DAPE_CPG2_2"/>
    <property type="match status" value="1"/>
</dbReference>
<dbReference type="GO" id="GO:0046872">
    <property type="term" value="F:metal ion binding"/>
    <property type="evidence" value="ECO:0007669"/>
    <property type="project" value="UniProtKB-KW"/>
</dbReference>
<dbReference type="InterPro" id="IPR002933">
    <property type="entry name" value="Peptidase_M20"/>
</dbReference>
<name>A0A9W9HW59_9EURO</name>
<dbReference type="GeneID" id="81429907"/>
<keyword evidence="9" id="KW-0121">Carboxypeptidase</keyword>
<keyword evidence="7" id="KW-0732">Signal</keyword>
<evidence type="ECO:0000256" key="1">
    <source>
        <dbReference type="ARBA" id="ARBA00001947"/>
    </source>
</evidence>
<keyword evidence="10" id="KW-1185">Reference proteome</keyword>
<keyword evidence="6" id="KW-0862">Zinc</keyword>
<evidence type="ECO:0000256" key="6">
    <source>
        <dbReference type="ARBA" id="ARBA00022833"/>
    </source>
</evidence>
<dbReference type="Pfam" id="PF07687">
    <property type="entry name" value="M20_dimer"/>
    <property type="match status" value="1"/>
</dbReference>
<dbReference type="PROSITE" id="PS00758">
    <property type="entry name" value="ARGE_DAPE_CPG2_1"/>
    <property type="match status" value="1"/>
</dbReference>
<feature type="signal peptide" evidence="7">
    <location>
        <begin position="1"/>
        <end position="18"/>
    </location>
</feature>
<dbReference type="Proteomes" id="UP001149163">
    <property type="component" value="Unassembled WGS sequence"/>
</dbReference>
<dbReference type="EMBL" id="JAPQKN010000006">
    <property type="protein sequence ID" value="KAJ5157507.1"/>
    <property type="molecule type" value="Genomic_DNA"/>
</dbReference>
<dbReference type="PANTHER" id="PTHR43808">
    <property type="entry name" value="ACETYLORNITHINE DEACETYLASE"/>
    <property type="match status" value="1"/>
</dbReference>
<dbReference type="InterPro" id="IPR011650">
    <property type="entry name" value="Peptidase_M20_dimer"/>
</dbReference>
<dbReference type="PANTHER" id="PTHR43808:SF8">
    <property type="entry name" value="PEPTIDASE M20 DIMERISATION DOMAIN-CONTAINING PROTEIN"/>
    <property type="match status" value="1"/>
</dbReference>
<dbReference type="InterPro" id="IPR036264">
    <property type="entry name" value="Bact_exopeptidase_dim_dom"/>
</dbReference>
<comment type="cofactor">
    <cofactor evidence="1">
        <name>Zn(2+)</name>
        <dbReference type="ChEBI" id="CHEBI:29105"/>
    </cofactor>
</comment>
<comment type="similarity">
    <text evidence="2">Belongs to the peptidase M20A family.</text>
</comment>